<name>A0A9Q1JUB7_9CARY</name>
<reference evidence="2" key="1">
    <citation type="submission" date="2022-04" db="EMBL/GenBank/DDBJ databases">
        <title>Carnegiea gigantea Genome sequencing and assembly v2.</title>
        <authorList>
            <person name="Copetti D."/>
            <person name="Sanderson M.J."/>
            <person name="Burquez A."/>
            <person name="Wojciechowski M.F."/>
        </authorList>
    </citation>
    <scope>NUCLEOTIDE SEQUENCE</scope>
    <source>
        <strain evidence="2">SGP5-SGP5p</strain>
        <tissue evidence="2">Aerial part</tissue>
    </source>
</reference>
<feature type="coiled-coil region" evidence="1">
    <location>
        <begin position="142"/>
        <end position="188"/>
    </location>
</feature>
<proteinExistence type="predicted"/>
<accession>A0A9Q1JUB7</accession>
<protein>
    <submittedName>
        <fullName evidence="2">Uncharacterized protein</fullName>
    </submittedName>
</protein>
<dbReference type="AlphaFoldDB" id="A0A9Q1JUB7"/>
<comment type="caution">
    <text evidence="2">The sequence shown here is derived from an EMBL/GenBank/DDBJ whole genome shotgun (WGS) entry which is preliminary data.</text>
</comment>
<evidence type="ECO:0000313" key="3">
    <source>
        <dbReference type="Proteomes" id="UP001153076"/>
    </source>
</evidence>
<keyword evidence="3" id="KW-1185">Reference proteome</keyword>
<sequence>MGLPEEDSKFLLSTRSAVLPVRVGAELLLEPYYPNQFARQFGFDQGGPSNHLSFFRALRQQRSIIDLALAHADVQSCAKEKPLVSSSEKGKTKLSIIEICWLSSKIEEIFGVVKTAVKIEELVDVDRVKALSDQDVTCSSEIAHIKDQLNNLSSKASKLKVKEQEVLREEKRIRKMEAEEVKADLTKAGFSKLQDLEKEKNHLKSLIGSIISFNNV</sequence>
<evidence type="ECO:0000313" key="2">
    <source>
        <dbReference type="EMBL" id="KAJ8431210.1"/>
    </source>
</evidence>
<keyword evidence="1" id="KW-0175">Coiled coil</keyword>
<dbReference type="Proteomes" id="UP001153076">
    <property type="component" value="Unassembled WGS sequence"/>
</dbReference>
<dbReference type="EMBL" id="JAKOGI010000708">
    <property type="protein sequence ID" value="KAJ8431210.1"/>
    <property type="molecule type" value="Genomic_DNA"/>
</dbReference>
<gene>
    <name evidence="2" type="ORF">Cgig2_020321</name>
</gene>
<organism evidence="2 3">
    <name type="scientific">Carnegiea gigantea</name>
    <dbReference type="NCBI Taxonomy" id="171969"/>
    <lineage>
        <taxon>Eukaryota</taxon>
        <taxon>Viridiplantae</taxon>
        <taxon>Streptophyta</taxon>
        <taxon>Embryophyta</taxon>
        <taxon>Tracheophyta</taxon>
        <taxon>Spermatophyta</taxon>
        <taxon>Magnoliopsida</taxon>
        <taxon>eudicotyledons</taxon>
        <taxon>Gunneridae</taxon>
        <taxon>Pentapetalae</taxon>
        <taxon>Caryophyllales</taxon>
        <taxon>Cactineae</taxon>
        <taxon>Cactaceae</taxon>
        <taxon>Cactoideae</taxon>
        <taxon>Echinocereeae</taxon>
        <taxon>Carnegiea</taxon>
    </lineage>
</organism>
<dbReference type="OrthoDB" id="2009712at2759"/>
<evidence type="ECO:0000256" key="1">
    <source>
        <dbReference type="SAM" id="Coils"/>
    </source>
</evidence>